<dbReference type="EMBL" id="FN653025">
    <property type="protein sequence ID" value="CBY18566.1"/>
    <property type="molecule type" value="Genomic_DNA"/>
</dbReference>
<reference evidence="2" key="1">
    <citation type="journal article" date="2010" name="Science">
        <title>Plasticity of animal genome architecture unmasked by rapid evolution of a pelagic tunicate.</title>
        <authorList>
            <person name="Denoeud F."/>
            <person name="Henriet S."/>
            <person name="Mungpakdee S."/>
            <person name="Aury J.M."/>
            <person name="Da Silva C."/>
            <person name="Brinkmann H."/>
            <person name="Mikhaleva J."/>
            <person name="Olsen L.C."/>
            <person name="Jubin C."/>
            <person name="Canestro C."/>
            <person name="Bouquet J.M."/>
            <person name="Danks G."/>
            <person name="Poulain J."/>
            <person name="Campsteijn C."/>
            <person name="Adamski M."/>
            <person name="Cross I."/>
            <person name="Yadetie F."/>
            <person name="Muffato M."/>
            <person name="Louis A."/>
            <person name="Butcher S."/>
            <person name="Tsagkogeorga G."/>
            <person name="Konrad A."/>
            <person name="Singh S."/>
            <person name="Jensen M.F."/>
            <person name="Cong E.H."/>
            <person name="Eikeseth-Otteraa H."/>
            <person name="Noel B."/>
            <person name="Anthouard V."/>
            <person name="Porcel B.M."/>
            <person name="Kachouri-Lafond R."/>
            <person name="Nishino A."/>
            <person name="Ugolini M."/>
            <person name="Chourrout P."/>
            <person name="Nishida H."/>
            <person name="Aasland R."/>
            <person name="Huzurbazar S."/>
            <person name="Westhof E."/>
            <person name="Delsuc F."/>
            <person name="Lehrach H."/>
            <person name="Reinhardt R."/>
            <person name="Weissenbach J."/>
            <person name="Roy S.W."/>
            <person name="Artiguenave F."/>
            <person name="Postlethwait J.H."/>
            <person name="Manak J.R."/>
            <person name="Thompson E.M."/>
            <person name="Jaillon O."/>
            <person name="Du Pasquier L."/>
            <person name="Boudinot P."/>
            <person name="Liberles D.A."/>
            <person name="Volff J.N."/>
            <person name="Philippe H."/>
            <person name="Lenhard B."/>
            <person name="Roest Crollius H."/>
            <person name="Wincker P."/>
            <person name="Chourrout D."/>
        </authorList>
    </citation>
    <scope>NUCLEOTIDE SEQUENCE [LARGE SCALE GENOMIC DNA]</scope>
</reference>
<evidence type="ECO:0000313" key="3">
    <source>
        <dbReference type="Proteomes" id="UP000001307"/>
    </source>
</evidence>
<gene>
    <name evidence="2" type="ORF">GSOID_T00002434001</name>
</gene>
<accession>E4X5J7</accession>
<dbReference type="InParanoid" id="E4X5J7"/>
<dbReference type="Proteomes" id="UP000001307">
    <property type="component" value="Unassembled WGS sequence"/>
</dbReference>
<keyword evidence="1" id="KW-1133">Transmembrane helix</keyword>
<evidence type="ECO:0000256" key="1">
    <source>
        <dbReference type="SAM" id="Phobius"/>
    </source>
</evidence>
<keyword evidence="1" id="KW-0472">Membrane</keyword>
<organism evidence="2">
    <name type="scientific">Oikopleura dioica</name>
    <name type="common">Tunicate</name>
    <dbReference type="NCBI Taxonomy" id="34765"/>
    <lineage>
        <taxon>Eukaryota</taxon>
        <taxon>Metazoa</taxon>
        <taxon>Chordata</taxon>
        <taxon>Tunicata</taxon>
        <taxon>Appendicularia</taxon>
        <taxon>Copelata</taxon>
        <taxon>Oikopleuridae</taxon>
        <taxon>Oikopleura</taxon>
    </lineage>
</organism>
<feature type="transmembrane region" description="Helical" evidence="1">
    <location>
        <begin position="20"/>
        <end position="39"/>
    </location>
</feature>
<dbReference type="AlphaFoldDB" id="E4X5J7"/>
<protein>
    <submittedName>
        <fullName evidence="2">Uncharacterized protein</fullName>
    </submittedName>
</protein>
<keyword evidence="3" id="KW-1185">Reference proteome</keyword>
<proteinExistence type="predicted"/>
<sequence>MMFSNKPDDFVTPFFQTHFAFNLLTTNLDFFYCALIIFAKHSNFFDNLLNIFSYKL</sequence>
<name>E4X5J7_OIKDI</name>
<keyword evidence="1" id="KW-0812">Transmembrane</keyword>
<evidence type="ECO:0000313" key="2">
    <source>
        <dbReference type="EMBL" id="CBY18566.1"/>
    </source>
</evidence>